<dbReference type="PRINTS" id="PR00959">
    <property type="entry name" value="MEVGALKINASE"/>
</dbReference>
<dbReference type="GO" id="GO:0005829">
    <property type="term" value="C:cytosol"/>
    <property type="evidence" value="ECO:0007669"/>
    <property type="project" value="TreeGrafter"/>
</dbReference>
<dbReference type="Proteomes" id="UP000233249">
    <property type="component" value="Unassembled WGS sequence"/>
</dbReference>
<protein>
    <recommendedName>
        <fullName evidence="7">Galactokinase</fullName>
        <ecNumber evidence="7">2.7.1.6</ecNumber>
    </recommendedName>
</protein>
<keyword evidence="5" id="KW-0067">ATP-binding</keyword>
<dbReference type="InterPro" id="IPR019741">
    <property type="entry name" value="Galactokinase_CS"/>
</dbReference>
<dbReference type="EMBL" id="PJAF01000018">
    <property type="protein sequence ID" value="PKF68433.1"/>
    <property type="molecule type" value="Genomic_DNA"/>
</dbReference>
<comment type="similarity">
    <text evidence="1">Belongs to the GHMP kinase family. GalK subfamily.</text>
</comment>
<evidence type="ECO:0000313" key="11">
    <source>
        <dbReference type="EMBL" id="PKF68433.1"/>
    </source>
</evidence>
<dbReference type="PRINTS" id="PR00473">
    <property type="entry name" value="GALCTOKINASE"/>
</dbReference>
<keyword evidence="3" id="KW-0547">Nucleotide-binding</keyword>
<keyword evidence="2" id="KW-0808">Transferase</keyword>
<dbReference type="NCBIfam" id="TIGR00131">
    <property type="entry name" value="gal_kin"/>
    <property type="match status" value="1"/>
</dbReference>
<dbReference type="PANTHER" id="PTHR10457:SF7">
    <property type="entry name" value="GALACTOKINASE-RELATED"/>
    <property type="match status" value="1"/>
</dbReference>
<comment type="caution">
    <text evidence="11">The sequence shown here is derived from an EMBL/GenBank/DDBJ whole genome shotgun (WGS) entry which is preliminary data.</text>
</comment>
<dbReference type="PANTHER" id="PTHR10457">
    <property type="entry name" value="MEVALONATE KINASE/GALACTOKINASE"/>
    <property type="match status" value="1"/>
</dbReference>
<dbReference type="InterPro" id="IPR019539">
    <property type="entry name" value="GalKase_N"/>
</dbReference>
<gene>
    <name evidence="11" type="primary">galK</name>
    <name evidence="11" type="ORF">CXB45_06865</name>
</gene>
<dbReference type="Gene3D" id="3.30.70.890">
    <property type="entry name" value="GHMP kinase, C-terminal domain"/>
    <property type="match status" value="1"/>
</dbReference>
<keyword evidence="6" id="KW-0299">Galactose metabolism</keyword>
<dbReference type="Pfam" id="PF00288">
    <property type="entry name" value="GHMP_kinases_N"/>
    <property type="match status" value="1"/>
</dbReference>
<dbReference type="STRING" id="1121365.GCA_000375365_01309"/>
<dbReference type="InterPro" id="IPR036554">
    <property type="entry name" value="GHMP_kinase_C_sf"/>
</dbReference>
<feature type="domain" description="Galactokinase N-terminal" evidence="10">
    <location>
        <begin position="16"/>
        <end position="64"/>
    </location>
</feature>
<organism evidence="11 12">
    <name type="scientific">Corynebacterium mastitidis</name>
    <dbReference type="NCBI Taxonomy" id="161890"/>
    <lineage>
        <taxon>Bacteria</taxon>
        <taxon>Bacillati</taxon>
        <taxon>Actinomycetota</taxon>
        <taxon>Actinomycetes</taxon>
        <taxon>Mycobacteriales</taxon>
        <taxon>Corynebacteriaceae</taxon>
        <taxon>Corynebacterium</taxon>
    </lineage>
</organism>
<dbReference type="RefSeq" id="WP_101173826.1">
    <property type="nucleotide sequence ID" value="NZ_JAKRKB010000002.1"/>
</dbReference>
<evidence type="ECO:0000256" key="5">
    <source>
        <dbReference type="ARBA" id="ARBA00022840"/>
    </source>
</evidence>
<dbReference type="PROSITE" id="PS00627">
    <property type="entry name" value="GHMP_KINASES_ATP"/>
    <property type="match status" value="1"/>
</dbReference>
<dbReference type="GO" id="GO:0005524">
    <property type="term" value="F:ATP binding"/>
    <property type="evidence" value="ECO:0007669"/>
    <property type="project" value="UniProtKB-UniRule"/>
</dbReference>
<dbReference type="EC" id="2.7.1.6" evidence="7"/>
<evidence type="ECO:0000256" key="4">
    <source>
        <dbReference type="ARBA" id="ARBA00022777"/>
    </source>
</evidence>
<evidence type="ECO:0000313" key="12">
    <source>
        <dbReference type="Proteomes" id="UP000233249"/>
    </source>
</evidence>
<dbReference type="Pfam" id="PF10509">
    <property type="entry name" value="GalKase_gal_bdg"/>
    <property type="match status" value="1"/>
</dbReference>
<dbReference type="OrthoDB" id="250531at2"/>
<name>A0A2N0X6V2_9CORY</name>
<evidence type="ECO:0000256" key="7">
    <source>
        <dbReference type="NCBIfam" id="TIGR00131"/>
    </source>
</evidence>
<dbReference type="InterPro" id="IPR006206">
    <property type="entry name" value="Mevalonate/galactokinase"/>
</dbReference>
<dbReference type="InterPro" id="IPR014721">
    <property type="entry name" value="Ribsml_uS5_D2-typ_fold_subgr"/>
</dbReference>
<dbReference type="AlphaFoldDB" id="A0A2N0X6V2"/>
<dbReference type="Gene3D" id="3.30.230.10">
    <property type="match status" value="1"/>
</dbReference>
<dbReference type="GO" id="GO:0006012">
    <property type="term" value="P:galactose metabolic process"/>
    <property type="evidence" value="ECO:0007669"/>
    <property type="project" value="UniProtKB-UniRule"/>
</dbReference>
<evidence type="ECO:0000259" key="10">
    <source>
        <dbReference type="Pfam" id="PF10509"/>
    </source>
</evidence>
<dbReference type="InterPro" id="IPR020568">
    <property type="entry name" value="Ribosomal_Su5_D2-typ_SF"/>
</dbReference>
<evidence type="ECO:0000259" key="9">
    <source>
        <dbReference type="Pfam" id="PF08544"/>
    </source>
</evidence>
<dbReference type="InterPro" id="IPR006204">
    <property type="entry name" value="GHMP_kinase_N_dom"/>
</dbReference>
<dbReference type="GO" id="GO:0004335">
    <property type="term" value="F:galactokinase activity"/>
    <property type="evidence" value="ECO:0007669"/>
    <property type="project" value="UniProtKB-UniRule"/>
</dbReference>
<keyword evidence="6" id="KW-0119">Carbohydrate metabolism</keyword>
<dbReference type="SUPFAM" id="SSF54211">
    <property type="entry name" value="Ribosomal protein S5 domain 2-like"/>
    <property type="match status" value="1"/>
</dbReference>
<dbReference type="PIRSF" id="PIRSF000530">
    <property type="entry name" value="Galactokinase"/>
    <property type="match status" value="1"/>
</dbReference>
<proteinExistence type="inferred from homology"/>
<dbReference type="InterPro" id="IPR000705">
    <property type="entry name" value="Galactokinase"/>
</dbReference>
<accession>A0A2N0X6V2</accession>
<evidence type="ECO:0000256" key="6">
    <source>
        <dbReference type="ARBA" id="ARBA00023144"/>
    </source>
</evidence>
<evidence type="ECO:0000259" key="8">
    <source>
        <dbReference type="Pfam" id="PF00288"/>
    </source>
</evidence>
<dbReference type="SUPFAM" id="SSF55060">
    <property type="entry name" value="GHMP Kinase, C-terminal domain"/>
    <property type="match status" value="1"/>
</dbReference>
<dbReference type="PROSITE" id="PS00106">
    <property type="entry name" value="GALACTOKINASE"/>
    <property type="match status" value="1"/>
</dbReference>
<dbReference type="InterPro" id="IPR006203">
    <property type="entry name" value="GHMP_knse_ATP-bd_CS"/>
</dbReference>
<evidence type="ECO:0000256" key="2">
    <source>
        <dbReference type="ARBA" id="ARBA00022679"/>
    </source>
</evidence>
<keyword evidence="4 11" id="KW-0418">Kinase</keyword>
<evidence type="ECO:0000256" key="1">
    <source>
        <dbReference type="ARBA" id="ARBA00006566"/>
    </source>
</evidence>
<dbReference type="InterPro" id="IPR013750">
    <property type="entry name" value="GHMP_kinase_C_dom"/>
</dbReference>
<feature type="domain" description="GHMP kinase N-terminal" evidence="8">
    <location>
        <begin position="103"/>
        <end position="178"/>
    </location>
</feature>
<feature type="domain" description="GHMP kinase C-terminal" evidence="9">
    <location>
        <begin position="280"/>
        <end position="351"/>
    </location>
</feature>
<evidence type="ECO:0000256" key="3">
    <source>
        <dbReference type="ARBA" id="ARBA00022741"/>
    </source>
</evidence>
<sequence length="374" mass="39174">MIVRSADQLAREASALYERTYHGAPSGVWLSPGRVNLIGDHVDYAFGVCLPLATTMATVVAAAPRADRRVRMVSVDPTGATWEGEAHLDDVSALGDWRGYVAGTLWALGSGGMDIAVVSDVPVGSGLSSSAALECSVAVAARDLYGLDADLAAAAMRAENEVVGANTGGLDQRACLYARRGNALALDFLSGGMEQVECRWPGHHLLVANTNAAHSHATGGYGSRRGLIDRVAAALGCTFREEGLVDQAVAWAQGTEDDPEVVRRRVRHVVTETRRTSEAIGALRGGDTARLGELMNQSHDSLRDDYEVVTPELEAAVQAARAAGAVGARMTGGGFGGSIVALCEDPDAATAEIVRAVPEADVYIVEPQDGARRL</sequence>
<dbReference type="Pfam" id="PF08544">
    <property type="entry name" value="GHMP_kinases_C"/>
    <property type="match status" value="1"/>
</dbReference>
<reference evidence="11 12" key="1">
    <citation type="submission" date="2017-12" db="EMBL/GenBank/DDBJ databases">
        <title>Corynebacterium mastitidis 16-1433 Genome.</title>
        <authorList>
            <person name="Gulvik C.A."/>
        </authorList>
    </citation>
    <scope>NUCLEOTIDE SEQUENCE [LARGE SCALE GENOMIC DNA]</scope>
    <source>
        <strain evidence="11 12">16-1433</strain>
    </source>
</reference>